<evidence type="ECO:0000256" key="11">
    <source>
        <dbReference type="PIRSR" id="PIRSR000485-3"/>
    </source>
</evidence>
<evidence type="ECO:0000259" key="13">
    <source>
        <dbReference type="PROSITE" id="PS51278"/>
    </source>
</evidence>
<evidence type="ECO:0000313" key="15">
    <source>
        <dbReference type="Proteomes" id="UP001321582"/>
    </source>
</evidence>
<evidence type="ECO:0000256" key="9">
    <source>
        <dbReference type="PIRSR" id="PIRSR000485-1"/>
    </source>
</evidence>
<dbReference type="InterPro" id="IPR000836">
    <property type="entry name" value="PRTase_dom"/>
</dbReference>
<dbReference type="InterPro" id="IPR001763">
    <property type="entry name" value="Rhodanese-like_dom"/>
</dbReference>
<dbReference type="Pfam" id="PF13537">
    <property type="entry name" value="GATase_7"/>
    <property type="match status" value="1"/>
</dbReference>
<comment type="pathway">
    <text evidence="1 7 8">Purine metabolism; IMP biosynthesis via de novo pathway; N(1)-(5-phospho-D-ribosyl)glycinamide from 5-phospho-alpha-D-ribose 1-diphosphate: step 1/2.</text>
</comment>
<dbReference type="GO" id="GO:0000287">
    <property type="term" value="F:magnesium ion binding"/>
    <property type="evidence" value="ECO:0007669"/>
    <property type="project" value="UniProtKB-UniRule"/>
</dbReference>
<feature type="active site" description="Nucleophile" evidence="7 9">
    <location>
        <position position="9"/>
    </location>
</feature>
<keyword evidence="7" id="KW-0004">4Fe-4S</keyword>
<evidence type="ECO:0000256" key="4">
    <source>
        <dbReference type="ARBA" id="ARBA00022679"/>
    </source>
</evidence>
<dbReference type="Gene3D" id="3.60.20.10">
    <property type="entry name" value="Glutamine Phosphoribosylpyrophosphate, subunit 1, domain 1"/>
    <property type="match status" value="1"/>
</dbReference>
<organism evidence="14 15">
    <name type="scientific">Haliovirga abyssi</name>
    <dbReference type="NCBI Taxonomy" id="2996794"/>
    <lineage>
        <taxon>Bacteria</taxon>
        <taxon>Fusobacteriati</taxon>
        <taxon>Fusobacteriota</taxon>
        <taxon>Fusobacteriia</taxon>
        <taxon>Fusobacteriales</taxon>
        <taxon>Haliovirgaceae</taxon>
        <taxon>Haliovirga</taxon>
    </lineage>
</organism>
<dbReference type="Proteomes" id="UP001321582">
    <property type="component" value="Chromosome"/>
</dbReference>
<dbReference type="HAMAP" id="MF_01931">
    <property type="entry name" value="PurF"/>
    <property type="match status" value="1"/>
</dbReference>
<protein>
    <recommendedName>
        <fullName evidence="7">Amidophosphoribosyltransferase</fullName>
        <shortName evidence="7">ATase</shortName>
        <ecNumber evidence="7">2.4.2.14</ecNumber>
    </recommendedName>
    <alternativeName>
        <fullName evidence="7">Glutamine phosphoribosylpyrophosphate amidotransferase</fullName>
        <shortName evidence="7">GPATase</shortName>
    </alternativeName>
</protein>
<keyword evidence="4 7" id="KW-0808">Transferase</keyword>
<dbReference type="InterPro" id="IPR029055">
    <property type="entry name" value="Ntn_hydrolases_N"/>
</dbReference>
<dbReference type="Pfam" id="PF00156">
    <property type="entry name" value="Pribosyltran"/>
    <property type="match status" value="1"/>
</dbReference>
<dbReference type="CDD" id="cd00715">
    <property type="entry name" value="GPATase_N"/>
    <property type="match status" value="1"/>
</dbReference>
<feature type="binding site" evidence="7 10">
    <location>
        <position position="355"/>
    </location>
    <ligand>
        <name>Mg(2+)</name>
        <dbReference type="ChEBI" id="CHEBI:18420"/>
    </ligand>
</feature>
<feature type="domain" description="Glutamine amidotransferase type-2" evidence="13">
    <location>
        <begin position="9"/>
        <end position="229"/>
    </location>
</feature>
<feature type="binding site" evidence="7 10">
    <location>
        <position position="292"/>
    </location>
    <ligand>
        <name>Mg(2+)</name>
        <dbReference type="ChEBI" id="CHEBI:18420"/>
    </ligand>
</feature>
<dbReference type="PROSITE" id="PS51278">
    <property type="entry name" value="GATASE_TYPE_2"/>
    <property type="match status" value="1"/>
</dbReference>
<dbReference type="GO" id="GO:0004044">
    <property type="term" value="F:amidophosphoribosyltransferase activity"/>
    <property type="evidence" value="ECO:0007669"/>
    <property type="project" value="UniProtKB-UniRule"/>
</dbReference>
<evidence type="ECO:0000259" key="12">
    <source>
        <dbReference type="PROSITE" id="PS50206"/>
    </source>
</evidence>
<keyword evidence="3 7" id="KW-0328">Glycosyltransferase</keyword>
<evidence type="ECO:0000256" key="8">
    <source>
        <dbReference type="PIRNR" id="PIRNR000485"/>
    </source>
</evidence>
<keyword evidence="7 10" id="KW-0460">Magnesium</keyword>
<dbReference type="RefSeq" id="WP_307903574.1">
    <property type="nucleotide sequence ID" value="NZ_AP027059.1"/>
</dbReference>
<dbReference type="InterPro" id="IPR035584">
    <property type="entry name" value="PurF_N"/>
</dbReference>
<keyword evidence="15" id="KW-1185">Reference proteome</keyword>
<comment type="cofactor">
    <cofactor evidence="7 10">
        <name>Mg(2+)</name>
        <dbReference type="ChEBI" id="CHEBI:18420"/>
    </cofactor>
    <text evidence="7 10">Binds 1 Mg(2+) ion per subunit.</text>
</comment>
<dbReference type="NCBIfam" id="TIGR01134">
    <property type="entry name" value="purF"/>
    <property type="match status" value="1"/>
</dbReference>
<dbReference type="EC" id="2.4.2.14" evidence="7"/>
<dbReference type="InterPro" id="IPR005854">
    <property type="entry name" value="PurF"/>
</dbReference>
<dbReference type="PANTHER" id="PTHR11907">
    <property type="entry name" value="AMIDOPHOSPHORIBOSYLTRANSFERASE"/>
    <property type="match status" value="1"/>
</dbReference>
<comment type="function">
    <text evidence="7">Catalyzes the formation of phosphoribosylamine from phosphoribosylpyrophosphate (PRPP) and glutamine.</text>
</comment>
<dbReference type="InterPro" id="IPR017932">
    <property type="entry name" value="GATase_2_dom"/>
</dbReference>
<dbReference type="GO" id="GO:0006189">
    <property type="term" value="P:'de novo' IMP biosynthetic process"/>
    <property type="evidence" value="ECO:0007669"/>
    <property type="project" value="UniProtKB-UniRule"/>
</dbReference>
<keyword evidence="6 7" id="KW-0315">Glutamine amidotransferase</keyword>
<gene>
    <name evidence="7 14" type="primary">purF</name>
    <name evidence="14" type="ORF">HLVA_12860</name>
</gene>
<dbReference type="GO" id="GO:0009113">
    <property type="term" value="P:purine nucleobase biosynthetic process"/>
    <property type="evidence" value="ECO:0007669"/>
    <property type="project" value="UniProtKB-UniRule"/>
</dbReference>
<sequence>MFDEIHDECGVFGIYSNKQENAKLTMYGLFAIQHRGQESAGIATTDGYGINYHKDMGLVSSVFKDEKTFDKLKGNIAIGHVRYSTTGDSEVVSAQPLVIRHSKGDLAIAHNGNLVNTGVLKQKLEEQGSIFQTSNDTEAILHLIARSLEDNIEDSIVDALGQVKGAYSILFMTNDKLIAIRDPLGIRPLVIGKIDGDYVFASETPALDLIDAEYIREVEPGEMVVVDSNGLRSEKVFFKEKTAKCIFELIYFGRPDSNLFGRNVYLIRKEIGKQLAREHKIEADIVIPVPDSGISAAIGYAEESGIPFEKGIMRNHYVGRTFIQPTQLDRELGVKKKLSPIADVIKGKKVIVIDDSIVRGTTSRKIVKLLKKAGAKEVNMLIAAPPVVAPCYYGIDMPTRKELIAATHTLEETKKYILADYLGYLSVKGMHKAIRTEKNEFCDACFTGKYPIKFPDM</sequence>
<evidence type="ECO:0000256" key="6">
    <source>
        <dbReference type="ARBA" id="ARBA00022962"/>
    </source>
</evidence>
<dbReference type="SUPFAM" id="SSF53271">
    <property type="entry name" value="PRTase-like"/>
    <property type="match status" value="1"/>
</dbReference>
<dbReference type="KEGG" id="haby:HLVA_12860"/>
<reference evidence="14 15" key="1">
    <citation type="submission" date="2022-11" db="EMBL/GenBank/DDBJ databases">
        <title>Haliovirga abyssi gen. nov., sp. nov., a mesophilic fermentative bacterium isolated from the Iheya North hydrothermal field and the proposal of Haliovirgaceae fam. nov.</title>
        <authorList>
            <person name="Miyazaki U."/>
            <person name="Tame A."/>
            <person name="Miyazaki J."/>
            <person name="Takai K."/>
            <person name="Sawayama S."/>
            <person name="Kitajima M."/>
            <person name="Okamoto A."/>
            <person name="Nakagawa S."/>
        </authorList>
    </citation>
    <scope>NUCLEOTIDE SEQUENCE [LARGE SCALE GENOMIC DNA]</scope>
    <source>
        <strain evidence="14 15">IC12</strain>
    </source>
</reference>
<name>A0AAU9DEE9_9FUSO</name>
<dbReference type="AlphaFoldDB" id="A0AAU9DEE9"/>
<feature type="domain" description="Rhodanese" evidence="12">
    <location>
        <begin position="346"/>
        <end position="389"/>
    </location>
</feature>
<keyword evidence="5 7" id="KW-0658">Purine biosynthesis</keyword>
<evidence type="ECO:0000256" key="7">
    <source>
        <dbReference type="HAMAP-Rule" id="MF_01931"/>
    </source>
</evidence>
<dbReference type="CDD" id="cd06223">
    <property type="entry name" value="PRTases_typeI"/>
    <property type="match status" value="1"/>
</dbReference>
<dbReference type="Gene3D" id="3.40.50.2020">
    <property type="match status" value="1"/>
</dbReference>
<keyword evidence="7 10" id="KW-0479">Metal-binding</keyword>
<keyword evidence="7 11" id="KW-0408">Iron</keyword>
<comment type="cofactor">
    <cofactor evidence="7 11">
        <name>[4Fe-4S] cluster</name>
        <dbReference type="ChEBI" id="CHEBI:49883"/>
    </cofactor>
    <text evidence="7 11">Binds 1 [4Fe-4S] cluster per subunit.</text>
</comment>
<feature type="binding site" evidence="7 10">
    <location>
        <position position="354"/>
    </location>
    <ligand>
        <name>Mg(2+)</name>
        <dbReference type="ChEBI" id="CHEBI:18420"/>
    </ligand>
</feature>
<comment type="catalytic activity">
    <reaction evidence="7 8">
        <text>5-phospho-beta-D-ribosylamine + L-glutamate + diphosphate = 5-phospho-alpha-D-ribose 1-diphosphate + L-glutamine + H2O</text>
        <dbReference type="Rhea" id="RHEA:14905"/>
        <dbReference type="ChEBI" id="CHEBI:15377"/>
        <dbReference type="ChEBI" id="CHEBI:29985"/>
        <dbReference type="ChEBI" id="CHEBI:33019"/>
        <dbReference type="ChEBI" id="CHEBI:58017"/>
        <dbReference type="ChEBI" id="CHEBI:58359"/>
        <dbReference type="ChEBI" id="CHEBI:58681"/>
        <dbReference type="EC" id="2.4.2.14"/>
    </reaction>
</comment>
<feature type="binding site" evidence="7 11">
    <location>
        <position position="245"/>
    </location>
    <ligand>
        <name>[4Fe-4S] cluster</name>
        <dbReference type="ChEBI" id="CHEBI:49883"/>
    </ligand>
</feature>
<dbReference type="PROSITE" id="PS50206">
    <property type="entry name" value="RHODANESE_3"/>
    <property type="match status" value="1"/>
</dbReference>
<dbReference type="InterPro" id="IPR029057">
    <property type="entry name" value="PRTase-like"/>
</dbReference>
<dbReference type="PIRSF" id="PIRSF000485">
    <property type="entry name" value="Amd_phspho_trans"/>
    <property type="match status" value="1"/>
</dbReference>
<evidence type="ECO:0000256" key="2">
    <source>
        <dbReference type="ARBA" id="ARBA00010138"/>
    </source>
</evidence>
<dbReference type="SUPFAM" id="SSF56235">
    <property type="entry name" value="N-terminal nucleophile aminohydrolases (Ntn hydrolases)"/>
    <property type="match status" value="1"/>
</dbReference>
<keyword evidence="7 11" id="KW-0411">Iron-sulfur</keyword>
<feature type="binding site" evidence="7 11">
    <location>
        <position position="445"/>
    </location>
    <ligand>
        <name>[4Fe-4S] cluster</name>
        <dbReference type="ChEBI" id="CHEBI:49883"/>
    </ligand>
</feature>
<feature type="binding site" evidence="7 11">
    <location>
        <position position="391"/>
    </location>
    <ligand>
        <name>[4Fe-4S] cluster</name>
        <dbReference type="ChEBI" id="CHEBI:49883"/>
    </ligand>
</feature>
<accession>A0AAU9DEE9</accession>
<evidence type="ECO:0000256" key="10">
    <source>
        <dbReference type="PIRSR" id="PIRSR000485-2"/>
    </source>
</evidence>
<dbReference type="EMBL" id="AP027059">
    <property type="protein sequence ID" value="BDU50717.1"/>
    <property type="molecule type" value="Genomic_DNA"/>
</dbReference>
<feature type="binding site" evidence="7 11">
    <location>
        <position position="442"/>
    </location>
    <ligand>
        <name>[4Fe-4S] cluster</name>
        <dbReference type="ChEBI" id="CHEBI:49883"/>
    </ligand>
</feature>
<evidence type="ECO:0000256" key="1">
    <source>
        <dbReference type="ARBA" id="ARBA00005209"/>
    </source>
</evidence>
<dbReference type="GO" id="GO:0051539">
    <property type="term" value="F:4 iron, 4 sulfur cluster binding"/>
    <property type="evidence" value="ECO:0007669"/>
    <property type="project" value="UniProtKB-KW"/>
</dbReference>
<evidence type="ECO:0000313" key="14">
    <source>
        <dbReference type="EMBL" id="BDU50717.1"/>
    </source>
</evidence>
<proteinExistence type="inferred from homology"/>
<evidence type="ECO:0000256" key="5">
    <source>
        <dbReference type="ARBA" id="ARBA00022755"/>
    </source>
</evidence>
<evidence type="ECO:0000256" key="3">
    <source>
        <dbReference type="ARBA" id="ARBA00022676"/>
    </source>
</evidence>
<comment type="similarity">
    <text evidence="2 7 8">In the C-terminal section; belongs to the purine/pyrimidine phosphoribosyltransferase family.</text>
</comment>